<evidence type="ECO:0000313" key="3">
    <source>
        <dbReference type="EMBL" id="KAF5379590.1"/>
    </source>
</evidence>
<keyword evidence="2" id="KW-0812">Transmembrane</keyword>
<dbReference type="Proteomes" id="UP000518752">
    <property type="component" value="Unassembled WGS sequence"/>
</dbReference>
<protein>
    <submittedName>
        <fullName evidence="3">Uncharacterized protein</fullName>
    </submittedName>
</protein>
<sequence>MSIMSEVKTNTISQASITRITPSTFSVSLSSVRHDVTGIPIRTNEFFSITSSGSLLLTTTIPTPIPTKTIEPSSVKMLSTSSTTHSPNAKLVLTYVFVIVGSLVGALVFSAGAFVYIRRWRRRNGKMYRTSTPLLDIEDAANPPNQHLRDIIQPTESETSLPITQPSTPQPQVVQYDLPTNETVLPTDDHDRDVISQMAEMKATIDTLMDHVRRLEVRIESDREQESAQSEGRPPTYVSSSFI</sequence>
<organism evidence="3 4">
    <name type="scientific">Collybiopsis confluens</name>
    <dbReference type="NCBI Taxonomy" id="2823264"/>
    <lineage>
        <taxon>Eukaryota</taxon>
        <taxon>Fungi</taxon>
        <taxon>Dikarya</taxon>
        <taxon>Basidiomycota</taxon>
        <taxon>Agaricomycotina</taxon>
        <taxon>Agaricomycetes</taxon>
        <taxon>Agaricomycetidae</taxon>
        <taxon>Agaricales</taxon>
        <taxon>Marasmiineae</taxon>
        <taxon>Omphalotaceae</taxon>
        <taxon>Collybiopsis</taxon>
    </lineage>
</organism>
<reference evidence="3 4" key="1">
    <citation type="journal article" date="2020" name="ISME J.">
        <title>Uncovering the hidden diversity of litter-decomposition mechanisms in mushroom-forming fungi.</title>
        <authorList>
            <person name="Floudas D."/>
            <person name="Bentzer J."/>
            <person name="Ahren D."/>
            <person name="Johansson T."/>
            <person name="Persson P."/>
            <person name="Tunlid A."/>
        </authorList>
    </citation>
    <scope>NUCLEOTIDE SEQUENCE [LARGE SCALE GENOMIC DNA]</scope>
    <source>
        <strain evidence="3 4">CBS 406.79</strain>
    </source>
</reference>
<comment type="caution">
    <text evidence="3">The sequence shown here is derived from an EMBL/GenBank/DDBJ whole genome shotgun (WGS) entry which is preliminary data.</text>
</comment>
<gene>
    <name evidence="3" type="ORF">D9757_009287</name>
</gene>
<dbReference type="OrthoDB" id="2974291at2759"/>
<keyword evidence="2" id="KW-0472">Membrane</keyword>
<feature type="region of interest" description="Disordered" evidence="1">
    <location>
        <begin position="220"/>
        <end position="243"/>
    </location>
</feature>
<feature type="transmembrane region" description="Helical" evidence="2">
    <location>
        <begin position="92"/>
        <end position="117"/>
    </location>
</feature>
<dbReference type="EMBL" id="JAACJN010000069">
    <property type="protein sequence ID" value="KAF5379590.1"/>
    <property type="molecule type" value="Genomic_DNA"/>
</dbReference>
<accession>A0A8H5HAR1</accession>
<evidence type="ECO:0000256" key="1">
    <source>
        <dbReference type="SAM" id="MobiDB-lite"/>
    </source>
</evidence>
<proteinExistence type="predicted"/>
<keyword evidence="2" id="KW-1133">Transmembrane helix</keyword>
<dbReference type="AlphaFoldDB" id="A0A8H5HAR1"/>
<keyword evidence="4" id="KW-1185">Reference proteome</keyword>
<evidence type="ECO:0000256" key="2">
    <source>
        <dbReference type="SAM" id="Phobius"/>
    </source>
</evidence>
<evidence type="ECO:0000313" key="4">
    <source>
        <dbReference type="Proteomes" id="UP000518752"/>
    </source>
</evidence>
<name>A0A8H5HAR1_9AGAR</name>